<feature type="region of interest" description="Disordered" evidence="1">
    <location>
        <begin position="130"/>
        <end position="261"/>
    </location>
</feature>
<comment type="caution">
    <text evidence="2">The sequence shown here is derived from an EMBL/GenBank/DDBJ whole genome shotgun (WGS) entry which is preliminary data.</text>
</comment>
<protein>
    <submittedName>
        <fullName evidence="2">Uncharacterized protein</fullName>
    </submittedName>
</protein>
<proteinExistence type="predicted"/>
<dbReference type="Proteomes" id="UP000266841">
    <property type="component" value="Unassembled WGS sequence"/>
</dbReference>
<feature type="compositionally biased region" description="Polar residues" evidence="1">
    <location>
        <begin position="244"/>
        <end position="255"/>
    </location>
</feature>
<evidence type="ECO:0000256" key="1">
    <source>
        <dbReference type="SAM" id="MobiDB-lite"/>
    </source>
</evidence>
<keyword evidence="3" id="KW-1185">Reference proteome</keyword>
<name>K0T1A7_THAOC</name>
<feature type="compositionally biased region" description="Basic and acidic residues" evidence="1">
    <location>
        <begin position="173"/>
        <end position="182"/>
    </location>
</feature>
<dbReference type="AlphaFoldDB" id="K0T1A7"/>
<accession>K0T1A7</accession>
<feature type="compositionally biased region" description="Basic and acidic residues" evidence="1">
    <location>
        <begin position="203"/>
        <end position="212"/>
    </location>
</feature>
<reference evidence="2 3" key="1">
    <citation type="journal article" date="2012" name="Genome Biol.">
        <title>Genome and low-iron response of an oceanic diatom adapted to chronic iron limitation.</title>
        <authorList>
            <person name="Lommer M."/>
            <person name="Specht M."/>
            <person name="Roy A.S."/>
            <person name="Kraemer L."/>
            <person name="Andreson R."/>
            <person name="Gutowska M.A."/>
            <person name="Wolf J."/>
            <person name="Bergner S.V."/>
            <person name="Schilhabel M.B."/>
            <person name="Klostermeier U.C."/>
            <person name="Beiko R.G."/>
            <person name="Rosenstiel P."/>
            <person name="Hippler M."/>
            <person name="Laroche J."/>
        </authorList>
    </citation>
    <scope>NUCLEOTIDE SEQUENCE [LARGE SCALE GENOMIC DNA]</scope>
    <source>
        <strain evidence="2 3">CCMP1005</strain>
    </source>
</reference>
<evidence type="ECO:0000313" key="3">
    <source>
        <dbReference type="Proteomes" id="UP000266841"/>
    </source>
</evidence>
<dbReference type="EMBL" id="AGNL01007788">
    <property type="protein sequence ID" value="EJK70984.1"/>
    <property type="molecule type" value="Genomic_DNA"/>
</dbReference>
<sequence length="261" mass="28408">MPREKPREKPSRDGWASLFAYDMSDFDTVSRLARKNFDAKGYKCFFSRTTVQPIAQSTKAVRAIGGVAWTVTTLVKPSVTMMRSSGPENKEERLEPDLRASNCDGVSEPRPLHECHGLTNEFQSNNVPIEEIGDGRNVSDSSAAPLVKGGPRNSAAAPMSVALNEDGPPLHRRQIDDSKKAMEGPQLQDGPPCPPRLPEFDDSLTKRVDKEQATSNQAASTAFEDRLRSKVLGEQAPQAAQEARGSSNVGNTTANEMEGPQ</sequence>
<organism evidence="2 3">
    <name type="scientific">Thalassiosira oceanica</name>
    <name type="common">Marine diatom</name>
    <dbReference type="NCBI Taxonomy" id="159749"/>
    <lineage>
        <taxon>Eukaryota</taxon>
        <taxon>Sar</taxon>
        <taxon>Stramenopiles</taxon>
        <taxon>Ochrophyta</taxon>
        <taxon>Bacillariophyta</taxon>
        <taxon>Coscinodiscophyceae</taxon>
        <taxon>Thalassiosirophycidae</taxon>
        <taxon>Thalassiosirales</taxon>
        <taxon>Thalassiosiraceae</taxon>
        <taxon>Thalassiosira</taxon>
    </lineage>
</organism>
<evidence type="ECO:0000313" key="2">
    <source>
        <dbReference type="EMBL" id="EJK70984.1"/>
    </source>
</evidence>
<gene>
    <name evidence="2" type="ORF">THAOC_07612</name>
</gene>
<feature type="non-terminal residue" evidence="2">
    <location>
        <position position="261"/>
    </location>
</feature>